<dbReference type="Pfam" id="PF01965">
    <property type="entry name" value="DJ-1_PfpI"/>
    <property type="match status" value="1"/>
</dbReference>
<dbReference type="AlphaFoldDB" id="A0A4S3K1Z5"/>
<evidence type="ECO:0000313" key="4">
    <source>
        <dbReference type="Proteomes" id="UP000295341"/>
    </source>
</evidence>
<dbReference type="InterPro" id="IPR050325">
    <property type="entry name" value="Prot/Nucl_acid_deglycase"/>
</dbReference>
<evidence type="ECO:0000256" key="1">
    <source>
        <dbReference type="ARBA" id="ARBA00022737"/>
    </source>
</evidence>
<sequence>MRILVPIAHGSESLETVTLVNVLRRASIPVTLASIETETVVNATRDIRLVADAAVSDILRDDFDAIILPGGEKGAERLAQHRPLIEKLSAQRVAHRWYGAVCAAPALTLSPHGLLDGKQATCHPLFRDRLLHYVDQRVVLDGHCMTSQGPGTTMEFALAWVEKLAGDAERKRLTEEMLVHLH</sequence>
<dbReference type="GO" id="GO:1903189">
    <property type="term" value="P:glyoxal metabolic process"/>
    <property type="evidence" value="ECO:0007669"/>
    <property type="project" value="TreeGrafter"/>
</dbReference>
<accession>A0A4S3K1Z5</accession>
<protein>
    <submittedName>
        <fullName evidence="3">4-methyl-5(B-hydroxyethyl)-thiazole monophosphate biosynthesis</fullName>
    </submittedName>
</protein>
<feature type="domain" description="DJ-1/PfpI" evidence="2">
    <location>
        <begin position="1"/>
        <end position="162"/>
    </location>
</feature>
<evidence type="ECO:0000259" key="2">
    <source>
        <dbReference type="Pfam" id="PF01965"/>
    </source>
</evidence>
<keyword evidence="4" id="KW-1185">Reference proteome</keyword>
<dbReference type="EMBL" id="SOBT01000008">
    <property type="protein sequence ID" value="TDU30919.1"/>
    <property type="molecule type" value="Genomic_DNA"/>
</dbReference>
<name>A0A4S3K1Z5_9GAMM</name>
<dbReference type="NCBIfam" id="TIGR01383">
    <property type="entry name" value="not_thiJ"/>
    <property type="match status" value="1"/>
</dbReference>
<keyword evidence="1" id="KW-0677">Repeat</keyword>
<dbReference type="InterPro" id="IPR002818">
    <property type="entry name" value="DJ-1/PfpI"/>
</dbReference>
<organism evidence="3 4">
    <name type="scientific">Panacagrimonas perspica</name>
    <dbReference type="NCBI Taxonomy" id="381431"/>
    <lineage>
        <taxon>Bacteria</taxon>
        <taxon>Pseudomonadati</taxon>
        <taxon>Pseudomonadota</taxon>
        <taxon>Gammaproteobacteria</taxon>
        <taxon>Nevskiales</taxon>
        <taxon>Nevskiaceae</taxon>
        <taxon>Panacagrimonas</taxon>
    </lineage>
</organism>
<dbReference type="PANTHER" id="PTHR48094">
    <property type="entry name" value="PROTEIN/NUCLEIC ACID DEGLYCASE DJ-1-RELATED"/>
    <property type="match status" value="1"/>
</dbReference>
<dbReference type="Gene3D" id="3.40.50.880">
    <property type="match status" value="1"/>
</dbReference>
<dbReference type="InterPro" id="IPR029062">
    <property type="entry name" value="Class_I_gatase-like"/>
</dbReference>
<dbReference type="SUPFAM" id="SSF52317">
    <property type="entry name" value="Class I glutamine amidotransferase-like"/>
    <property type="match status" value="1"/>
</dbReference>
<dbReference type="PANTHER" id="PTHR48094:SF12">
    <property type="entry name" value="PARKINSON DISEASE PROTEIN 7 HOMOLOG"/>
    <property type="match status" value="1"/>
</dbReference>
<dbReference type="OrthoDB" id="9803764at2"/>
<dbReference type="RefSeq" id="WP_133879553.1">
    <property type="nucleotide sequence ID" value="NZ_MWIN01000022.1"/>
</dbReference>
<comment type="caution">
    <text evidence="3">The sequence shown here is derived from an EMBL/GenBank/DDBJ whole genome shotgun (WGS) entry which is preliminary data.</text>
</comment>
<dbReference type="InterPro" id="IPR006287">
    <property type="entry name" value="DJ-1"/>
</dbReference>
<dbReference type="Proteomes" id="UP000295341">
    <property type="component" value="Unassembled WGS sequence"/>
</dbReference>
<reference evidence="3 4" key="1">
    <citation type="submission" date="2019-03" db="EMBL/GenBank/DDBJ databases">
        <title>Genomic Encyclopedia of Type Strains, Phase IV (KMG-IV): sequencing the most valuable type-strain genomes for metagenomic binning, comparative biology and taxonomic classification.</title>
        <authorList>
            <person name="Goeker M."/>
        </authorList>
    </citation>
    <scope>NUCLEOTIDE SEQUENCE [LARGE SCALE GENOMIC DNA]</scope>
    <source>
        <strain evidence="3 4">DSM 26377</strain>
    </source>
</reference>
<dbReference type="GO" id="GO:0005737">
    <property type="term" value="C:cytoplasm"/>
    <property type="evidence" value="ECO:0007669"/>
    <property type="project" value="TreeGrafter"/>
</dbReference>
<dbReference type="CDD" id="cd03135">
    <property type="entry name" value="GATase1_DJ-1"/>
    <property type="match status" value="1"/>
</dbReference>
<gene>
    <name evidence="3" type="ORF">DFR24_0276</name>
</gene>
<dbReference type="FunFam" id="3.40.50.880:FF:000015">
    <property type="entry name" value="Protein DJ-1 homolog C"/>
    <property type="match status" value="1"/>
</dbReference>
<proteinExistence type="predicted"/>
<evidence type="ECO:0000313" key="3">
    <source>
        <dbReference type="EMBL" id="TDU30919.1"/>
    </source>
</evidence>